<reference evidence="4" key="2">
    <citation type="submission" date="2023-11" db="UniProtKB">
        <authorList>
            <consortium name="WormBaseParasite"/>
        </authorList>
    </citation>
    <scope>IDENTIFICATION</scope>
</reference>
<dbReference type="InterPro" id="IPR043979">
    <property type="entry name" value="DUF5741"/>
</dbReference>
<accession>A0AA85K3R9</accession>
<dbReference type="WBParaSite" id="TREG1_68700.1">
    <property type="protein sequence ID" value="TREG1_68700.1"/>
    <property type="gene ID" value="TREG1_68700"/>
</dbReference>
<feature type="coiled-coil region" evidence="1">
    <location>
        <begin position="321"/>
        <end position="348"/>
    </location>
</feature>
<dbReference type="PANTHER" id="PTHR23159:SF60">
    <property type="entry name" value="SPINDLE ASSEMBLY ABNORMAL PROTEIN 4"/>
    <property type="match status" value="1"/>
</dbReference>
<keyword evidence="1" id="KW-0175">Coiled coil</keyword>
<proteinExistence type="predicted"/>
<keyword evidence="3" id="KW-1185">Reference proteome</keyword>
<dbReference type="Proteomes" id="UP000050795">
    <property type="component" value="Unassembled WGS sequence"/>
</dbReference>
<evidence type="ECO:0000256" key="1">
    <source>
        <dbReference type="SAM" id="Coils"/>
    </source>
</evidence>
<name>A0AA85K3R9_TRIRE</name>
<feature type="domain" description="DUF5741" evidence="2">
    <location>
        <begin position="1393"/>
        <end position="1464"/>
    </location>
</feature>
<feature type="coiled-coil region" evidence="1">
    <location>
        <begin position="852"/>
        <end position="886"/>
    </location>
</feature>
<feature type="coiled-coil region" evidence="1">
    <location>
        <begin position="106"/>
        <end position="211"/>
    </location>
</feature>
<reference evidence="3" key="1">
    <citation type="submission" date="2022-06" db="EMBL/GenBank/DDBJ databases">
        <authorList>
            <person name="Berger JAMES D."/>
            <person name="Berger JAMES D."/>
        </authorList>
    </citation>
    <scope>NUCLEOTIDE SEQUENCE [LARGE SCALE GENOMIC DNA]</scope>
</reference>
<feature type="coiled-coil region" evidence="1">
    <location>
        <begin position="1213"/>
        <end position="1240"/>
    </location>
</feature>
<feature type="coiled-coil region" evidence="1">
    <location>
        <begin position="381"/>
        <end position="408"/>
    </location>
</feature>
<feature type="coiled-coil region" evidence="1">
    <location>
        <begin position="1417"/>
        <end position="1465"/>
    </location>
</feature>
<protein>
    <recommendedName>
        <fullName evidence="2">DUF5741 domain-containing protein</fullName>
    </recommendedName>
</protein>
<evidence type="ECO:0000313" key="3">
    <source>
        <dbReference type="Proteomes" id="UP000050795"/>
    </source>
</evidence>
<organism evidence="3 4">
    <name type="scientific">Trichobilharzia regenti</name>
    <name type="common">Nasal bird schistosome</name>
    <dbReference type="NCBI Taxonomy" id="157069"/>
    <lineage>
        <taxon>Eukaryota</taxon>
        <taxon>Metazoa</taxon>
        <taxon>Spiralia</taxon>
        <taxon>Lophotrochozoa</taxon>
        <taxon>Platyhelminthes</taxon>
        <taxon>Trematoda</taxon>
        <taxon>Digenea</taxon>
        <taxon>Strigeidida</taxon>
        <taxon>Schistosomatoidea</taxon>
        <taxon>Schistosomatidae</taxon>
        <taxon>Trichobilharzia</taxon>
    </lineage>
</organism>
<evidence type="ECO:0000259" key="2">
    <source>
        <dbReference type="Pfam" id="PF19012"/>
    </source>
</evidence>
<dbReference type="PANTHER" id="PTHR23159">
    <property type="entry name" value="CENTROSOMAL PROTEIN 2"/>
    <property type="match status" value="1"/>
</dbReference>
<evidence type="ECO:0000313" key="4">
    <source>
        <dbReference type="WBParaSite" id="TREG1_68700.1"/>
    </source>
</evidence>
<feature type="coiled-coil region" evidence="1">
    <location>
        <begin position="926"/>
        <end position="953"/>
    </location>
</feature>
<dbReference type="Pfam" id="PF19012">
    <property type="entry name" value="DUF5741"/>
    <property type="match status" value="1"/>
</dbReference>
<sequence length="1868" mass="212242">METKSETSDIFRKSNRSNIQNYDNYSTSNLLSVGRTANTEQMLVEMRRENFRLKLKLYDYEKMYRRANVPEDLESTRVYADESEKVLLREALKGKTKQLISTLKVIDSLKEENSQLHQHIDELKGKYDKSENDWRDKYDTLQSELKSAQEKVHTLEMSLLAKETEFAKCKNELQSSIARLQAELASSQHNNKRYRREIQMFQTETNDLRETLESLSKSHVDVKDFESGDLHKSIQSLCIQSPQSNVKSPTAVTNLSPSLSPSSHGNAVVRTPLKDFNNLCSQQPTEDSYAKLTDRLNTARHLILELGNEKLRTDKVVASMKSAHEKELSALKDKCEMAENQLMNEKQLNHEELCRKDAEIERLNSHISELIEKLDTSLSVREKLQFDLNNLSEQLVRRQREVEDLHEQLNSARTHDSQKSVNLDESKHDECNHASCTPCVNSTMNDQKETHSIRRLRNLYDLIHNLMLRLNDVRFTQNSVVEMINRSLATVEVESSFQAPPLRKALSFSGDIDRHSSDPNRLTLSRAEATYGGCNTLIENLDDGNTDPVIASSRRDQQLAESVVSSDFNETVAELRFGCPKSPVAAKPKYTAEEYENSGTSKPSLKHSRVQKPTTKSISLCRKLFSAPKFKDQMKNLAGSVSMYEDLRSSTQNLKKADLLYHSFTEDIPDITFDKSIRKPTNVGDLTMVEWEHKDIFERLSQAMSKLRDAIEECSDIGSEFWDLDVKKQISMLLTSQADSFHSHMNQLNDSVDADSVNFDVKEAVKMDSKLANRSARFDGGVLPPFDPIGFVSHNDEASLSQLYGSAWRQPMDISGKSQDKNLILSDIQSDISFTESNQVSKGSAPMTHDDYEELAHELRNLNDKVTNLEAENSSLRKANSDLQEKMNVSIMTTHRSQHISHEIVPSKYDNSSIIPRHDMSIHQNVEVIKDVLAQYEEENLELRNECDRLRNLFSSAPSKDDIDVLNTELSNRVTIINTVIERLQSVSTFSSECSDVIQLVDIVISELNESRTSIMNLEDQICKLKKCLNESVSLYDYQSLENEAISLKEELKLVLDQTDQYKQDVQYVFDTLLPLVSFTEFVSLKSLVNGVVQKFNDQEIHISSLTSELQSTLQLFNTDDSFSIPQTLDECIALYKNCLSDCKTTIDQLQSDKIHALNMIKELAPKNEGLCTLSNYVNWFINVFNDKKCSFETLEQNYVQVQESLCQSIQKYENLKTTVDKLNTELQSSQSHVNNLQNELTSVINSHVPIENYELVNSQMNALKEELRITHSKTVEYEREREFVKQLIEGVLERKPINLKDDIQELCTRLSTIINDKCKTNLKEECEEGGVKQLAMNKSHSVKMSDNLSSVSEEIANKEYGEHHIKVTGLDKLETFPQNICLNDNIQSMTSVRKYTELKTAAFEVRNKLISRTQKLEVALKEIDRLRSVIEQDKERASKTLEEVKELRQKVLRKNQRIRDLEADVARLKSCSSKAIVGNARVTDSSVRLTSDAEQHRGCAAQQNSLTEENVNHANRIIGSTAASLLRCPATPGVSTENLLEQLTNCTVSCDSTPLDNTDDPVSLIHNDELALLSHQNDACIRCRQLNKLLPELHNTTLQLKKLITLNSSNEDSLLGVLNNIEQQTTSCSLSYSQSMGDSTVKFSHSNNGLVDQSLAGLLINPNITDNVKTCVESLHHVRLKLNHYAKKMDHLCTALVHHYDKSSSQTNQISSDADEKPLDLLCSIIKNLENLFHQENLSDNETAKGILINLHQFLGWIQSQTVLEMHHTLNSNNNNNNDTDDNKEVGENSNQHLQTVKSLSCSDHHCETHKKQAKHYRRKYHQLLQSVDNVAKNLADTTNVISCTRSHLENIAGLVPISDRADESKQ</sequence>